<dbReference type="GO" id="GO:0003677">
    <property type="term" value="F:DNA binding"/>
    <property type="evidence" value="ECO:0007669"/>
    <property type="project" value="UniProtKB-KW"/>
</dbReference>
<dbReference type="PROSITE" id="PS51197">
    <property type="entry name" value="HTH_RRF2_2"/>
    <property type="match status" value="1"/>
</dbReference>
<dbReference type="GO" id="GO:0005829">
    <property type="term" value="C:cytosol"/>
    <property type="evidence" value="ECO:0007669"/>
    <property type="project" value="TreeGrafter"/>
</dbReference>
<dbReference type="RefSeq" id="WP_207257234.1">
    <property type="nucleotide sequence ID" value="NZ_JAFMPP010000005.1"/>
</dbReference>
<name>A0A939FYP7_9HYPH</name>
<comment type="caution">
    <text evidence="2">The sequence shown here is derived from an EMBL/GenBank/DDBJ whole genome shotgun (WGS) entry which is preliminary data.</text>
</comment>
<dbReference type="Pfam" id="PF02082">
    <property type="entry name" value="Rrf2"/>
    <property type="match status" value="1"/>
</dbReference>
<dbReference type="Proteomes" id="UP000664122">
    <property type="component" value="Unassembled WGS sequence"/>
</dbReference>
<keyword evidence="3" id="KW-1185">Reference proteome</keyword>
<gene>
    <name evidence="2" type="ORF">J1C48_07645</name>
</gene>
<dbReference type="InterPro" id="IPR000944">
    <property type="entry name" value="Tscrpt_reg_Rrf2"/>
</dbReference>
<evidence type="ECO:0000313" key="3">
    <source>
        <dbReference type="Proteomes" id="UP000664122"/>
    </source>
</evidence>
<proteinExistence type="predicted"/>
<dbReference type="PANTHER" id="PTHR33221">
    <property type="entry name" value="WINGED HELIX-TURN-HELIX TRANSCRIPTIONAL REGULATOR, RRF2 FAMILY"/>
    <property type="match status" value="1"/>
</dbReference>
<dbReference type="Gene3D" id="1.10.10.10">
    <property type="entry name" value="Winged helix-like DNA-binding domain superfamily/Winged helix DNA-binding domain"/>
    <property type="match status" value="1"/>
</dbReference>
<evidence type="ECO:0000313" key="2">
    <source>
        <dbReference type="EMBL" id="MBO0662443.1"/>
    </source>
</evidence>
<dbReference type="NCBIfam" id="TIGR00738">
    <property type="entry name" value="rrf2_super"/>
    <property type="match status" value="1"/>
</dbReference>
<evidence type="ECO:0000256" key="1">
    <source>
        <dbReference type="ARBA" id="ARBA00023125"/>
    </source>
</evidence>
<sequence>MLTMKGKYGLKAMLYLAGTPSGSFALSEEIATANHISKKFLDTILGDLRTAGFVHSRKGRNGGYTLARDAAQIRVGHILRVLDGPLAPIPCASRTAYRRCNDCQDEESCSVRLVMLEVRNAISAILDEKTLSELRSMPQLVDQTAEQLAING</sequence>
<dbReference type="SUPFAM" id="SSF46785">
    <property type="entry name" value="Winged helix' DNA-binding domain"/>
    <property type="match status" value="1"/>
</dbReference>
<protein>
    <submittedName>
        <fullName evidence="2">Rrf2 family transcriptional regulator</fullName>
    </submittedName>
</protein>
<keyword evidence="1" id="KW-0238">DNA-binding</keyword>
<dbReference type="InterPro" id="IPR036388">
    <property type="entry name" value="WH-like_DNA-bd_sf"/>
</dbReference>
<accession>A0A939FYP7</accession>
<dbReference type="AlphaFoldDB" id="A0A939FYP7"/>
<organism evidence="2 3">
    <name type="scientific">Jiella flava</name>
    <dbReference type="NCBI Taxonomy" id="2816857"/>
    <lineage>
        <taxon>Bacteria</taxon>
        <taxon>Pseudomonadati</taxon>
        <taxon>Pseudomonadota</taxon>
        <taxon>Alphaproteobacteria</taxon>
        <taxon>Hyphomicrobiales</taxon>
        <taxon>Aurantimonadaceae</taxon>
        <taxon>Jiella</taxon>
    </lineage>
</organism>
<reference evidence="2" key="1">
    <citation type="submission" date="2021-03" db="EMBL/GenBank/DDBJ databases">
        <title>Whole genome sequence of Jiella sp. CQZ9-1.</title>
        <authorList>
            <person name="Tuo L."/>
        </authorList>
    </citation>
    <scope>NUCLEOTIDE SEQUENCE</scope>
    <source>
        <strain evidence="2">CQZ9-1</strain>
    </source>
</reference>
<dbReference type="PANTHER" id="PTHR33221:SF5">
    <property type="entry name" value="HTH-TYPE TRANSCRIPTIONAL REGULATOR ISCR"/>
    <property type="match status" value="1"/>
</dbReference>
<dbReference type="GO" id="GO:0003700">
    <property type="term" value="F:DNA-binding transcription factor activity"/>
    <property type="evidence" value="ECO:0007669"/>
    <property type="project" value="TreeGrafter"/>
</dbReference>
<dbReference type="InterPro" id="IPR036390">
    <property type="entry name" value="WH_DNA-bd_sf"/>
</dbReference>
<dbReference type="EMBL" id="JAFMPP010000005">
    <property type="protein sequence ID" value="MBO0662443.1"/>
    <property type="molecule type" value="Genomic_DNA"/>
</dbReference>